<keyword evidence="4" id="KW-1185">Reference proteome</keyword>
<keyword evidence="1" id="KW-0472">Membrane</keyword>
<keyword evidence="1" id="KW-1133">Transmembrane helix</keyword>
<gene>
    <name evidence="3" type="ORF">ACFSJU_00010</name>
</gene>
<evidence type="ECO:0000313" key="3">
    <source>
        <dbReference type="EMBL" id="MFD2160762.1"/>
    </source>
</evidence>
<organism evidence="3 4">
    <name type="scientific">Paradesertivirga mongoliensis</name>
    <dbReference type="NCBI Taxonomy" id="2100740"/>
    <lineage>
        <taxon>Bacteria</taxon>
        <taxon>Pseudomonadati</taxon>
        <taxon>Bacteroidota</taxon>
        <taxon>Sphingobacteriia</taxon>
        <taxon>Sphingobacteriales</taxon>
        <taxon>Sphingobacteriaceae</taxon>
        <taxon>Paradesertivirga</taxon>
    </lineage>
</organism>
<dbReference type="Pfam" id="PF18917">
    <property type="entry name" value="LiaI-LiaF-like_TM1"/>
    <property type="match status" value="1"/>
</dbReference>
<evidence type="ECO:0000313" key="4">
    <source>
        <dbReference type="Proteomes" id="UP001597387"/>
    </source>
</evidence>
<proteinExistence type="predicted"/>
<reference evidence="4" key="1">
    <citation type="journal article" date="2019" name="Int. J. Syst. Evol. Microbiol.">
        <title>The Global Catalogue of Microorganisms (GCM) 10K type strain sequencing project: providing services to taxonomists for standard genome sequencing and annotation.</title>
        <authorList>
            <consortium name="The Broad Institute Genomics Platform"/>
            <consortium name="The Broad Institute Genome Sequencing Center for Infectious Disease"/>
            <person name="Wu L."/>
            <person name="Ma J."/>
        </authorList>
    </citation>
    <scope>NUCLEOTIDE SEQUENCE [LARGE SCALE GENOMIC DNA]</scope>
    <source>
        <strain evidence="4">KCTC 42217</strain>
    </source>
</reference>
<feature type="transmembrane region" description="Helical" evidence="1">
    <location>
        <begin position="57"/>
        <end position="74"/>
    </location>
</feature>
<dbReference type="RefSeq" id="WP_255901987.1">
    <property type="nucleotide sequence ID" value="NZ_JAFMZO010000002.1"/>
</dbReference>
<accession>A0ABW4ZGY6</accession>
<evidence type="ECO:0000259" key="2">
    <source>
        <dbReference type="Pfam" id="PF18917"/>
    </source>
</evidence>
<feature type="domain" description="LiaI-LiaF-like transmembrane region" evidence="2">
    <location>
        <begin position="6"/>
        <end position="50"/>
    </location>
</feature>
<keyword evidence="1" id="KW-0812">Transmembrane</keyword>
<feature type="transmembrane region" description="Helical" evidence="1">
    <location>
        <begin position="6"/>
        <end position="26"/>
    </location>
</feature>
<dbReference type="Proteomes" id="UP001597387">
    <property type="component" value="Unassembled WGS sequence"/>
</dbReference>
<sequence>MKTEKITWGLVLIFVGSIILLQNLEVIDFNWHVIFRFWPVVLILIGANLLFSRGDGAAAAVVSLVLTIAVLGFITHQGITTKEEEAYNWSEDEGHHGREDRSKVFTEPYNDTIARAVLNISGGAMQYVLKDSTGNLFEADVSGNAANYTMFRTSQDSVETLSFKMKGDSDWNLNNRKNNKAVIKLNANPVWDINVEMGAGSTKFDLRPFKVNSVHIEGGAASFQLKLGQPVQTTNVFVETGVSKIEIALPESAACKINIESGLSTSDFKGFEKQVDGSFTTKNFADAPKSIVLNLEGGLSKFKVIRYPD</sequence>
<comment type="caution">
    <text evidence="3">The sequence shown here is derived from an EMBL/GenBank/DDBJ whole genome shotgun (WGS) entry which is preliminary data.</text>
</comment>
<name>A0ABW4ZGY6_9SPHI</name>
<dbReference type="EMBL" id="JBHUHZ010000001">
    <property type="protein sequence ID" value="MFD2160762.1"/>
    <property type="molecule type" value="Genomic_DNA"/>
</dbReference>
<feature type="transmembrane region" description="Helical" evidence="1">
    <location>
        <begin position="33"/>
        <end position="51"/>
    </location>
</feature>
<evidence type="ECO:0000256" key="1">
    <source>
        <dbReference type="SAM" id="Phobius"/>
    </source>
</evidence>
<protein>
    <submittedName>
        <fullName evidence="3">LiaI-LiaF-like domain-containing protein</fullName>
    </submittedName>
</protein>
<dbReference type="InterPro" id="IPR043726">
    <property type="entry name" value="LiaI-LiaF-like_TM1"/>
</dbReference>